<reference evidence="2" key="1">
    <citation type="submission" date="2022-04" db="EMBL/GenBank/DDBJ databases">
        <title>Carnegiea gigantea Genome sequencing and assembly v2.</title>
        <authorList>
            <person name="Copetti D."/>
            <person name="Sanderson M.J."/>
            <person name="Burquez A."/>
            <person name="Wojciechowski M.F."/>
        </authorList>
    </citation>
    <scope>NUCLEOTIDE SEQUENCE</scope>
    <source>
        <strain evidence="2">SGP5-SGP5p</strain>
        <tissue evidence="2">Aerial part</tissue>
    </source>
</reference>
<gene>
    <name evidence="2" type="ORF">Cgig2_025465</name>
</gene>
<organism evidence="2 3">
    <name type="scientific">Carnegiea gigantea</name>
    <dbReference type="NCBI Taxonomy" id="171969"/>
    <lineage>
        <taxon>Eukaryota</taxon>
        <taxon>Viridiplantae</taxon>
        <taxon>Streptophyta</taxon>
        <taxon>Embryophyta</taxon>
        <taxon>Tracheophyta</taxon>
        <taxon>Spermatophyta</taxon>
        <taxon>Magnoliopsida</taxon>
        <taxon>eudicotyledons</taxon>
        <taxon>Gunneridae</taxon>
        <taxon>Pentapetalae</taxon>
        <taxon>Caryophyllales</taxon>
        <taxon>Cactineae</taxon>
        <taxon>Cactaceae</taxon>
        <taxon>Cactoideae</taxon>
        <taxon>Echinocereeae</taxon>
        <taxon>Carnegiea</taxon>
    </lineage>
</organism>
<evidence type="ECO:0000256" key="1">
    <source>
        <dbReference type="SAM" id="MobiDB-lite"/>
    </source>
</evidence>
<evidence type="ECO:0000313" key="3">
    <source>
        <dbReference type="Proteomes" id="UP001153076"/>
    </source>
</evidence>
<dbReference type="OrthoDB" id="5562739at2759"/>
<dbReference type="Proteomes" id="UP001153076">
    <property type="component" value="Unassembled WGS sequence"/>
</dbReference>
<dbReference type="AlphaFoldDB" id="A0A9Q1GJ06"/>
<accession>A0A9Q1GJ06</accession>
<proteinExistence type="predicted"/>
<feature type="compositionally biased region" description="Basic residues" evidence="1">
    <location>
        <begin position="20"/>
        <end position="34"/>
    </location>
</feature>
<sequence>MPPPGHGDESESDDEVLVKTMKKRKQATKSRPKKMQVMSKKCAKETCATVYVKDPKSMQSVPKPAEGNTKPKKIFQTRMSASGFVGMIDDFDKAQRKVIQDMGFGGFLHLQVTELPGDLCKWLVDRFDPYSITLYISQDKRIEITPMDVHLTLAQPIGRRKIEEFYGKKSKDAKYNEVLDVWRKD</sequence>
<dbReference type="PANTHER" id="PTHR34835">
    <property type="entry name" value="OS07G0283600 PROTEIN-RELATED"/>
    <property type="match status" value="1"/>
</dbReference>
<name>A0A9Q1GJ06_9CARY</name>
<dbReference type="PANTHER" id="PTHR34835:SF34">
    <property type="entry name" value="OS08G0555500 PROTEIN"/>
    <property type="match status" value="1"/>
</dbReference>
<comment type="caution">
    <text evidence="2">The sequence shown here is derived from an EMBL/GenBank/DDBJ whole genome shotgun (WGS) entry which is preliminary data.</text>
</comment>
<dbReference type="EMBL" id="JAKOGI010002651">
    <property type="protein sequence ID" value="KAJ8421586.1"/>
    <property type="molecule type" value="Genomic_DNA"/>
</dbReference>
<protein>
    <submittedName>
        <fullName evidence="2">Uncharacterized protein</fullName>
    </submittedName>
</protein>
<feature type="region of interest" description="Disordered" evidence="1">
    <location>
        <begin position="1"/>
        <end position="39"/>
    </location>
</feature>
<keyword evidence="3" id="KW-1185">Reference proteome</keyword>
<evidence type="ECO:0000313" key="2">
    <source>
        <dbReference type="EMBL" id="KAJ8421586.1"/>
    </source>
</evidence>